<dbReference type="AlphaFoldDB" id="A0A183A1C4"/>
<evidence type="ECO:0000313" key="1">
    <source>
        <dbReference type="WBParaSite" id="ECPE_0000075901-mRNA-1"/>
    </source>
</evidence>
<reference evidence="1" key="1">
    <citation type="submission" date="2016-06" db="UniProtKB">
        <authorList>
            <consortium name="WormBaseParasite"/>
        </authorList>
    </citation>
    <scope>IDENTIFICATION</scope>
</reference>
<organism evidence="1">
    <name type="scientific">Echinostoma caproni</name>
    <dbReference type="NCBI Taxonomy" id="27848"/>
    <lineage>
        <taxon>Eukaryota</taxon>
        <taxon>Metazoa</taxon>
        <taxon>Spiralia</taxon>
        <taxon>Lophotrochozoa</taxon>
        <taxon>Platyhelminthes</taxon>
        <taxon>Trematoda</taxon>
        <taxon>Digenea</taxon>
        <taxon>Plagiorchiida</taxon>
        <taxon>Echinostomata</taxon>
        <taxon>Echinostomatoidea</taxon>
        <taxon>Echinostomatidae</taxon>
        <taxon>Echinostoma</taxon>
    </lineage>
</organism>
<sequence length="177" mass="20175">LPKLVHKEMETQYIEEEKLRVNELIRRLDSIPVLKSLTATAGPVQRRFRKHTIRSVRAPRVEEAKPAVPDPDSELWSKQYGLESSGCVPLLPGSSYGSLSPGQQSTVRMDAYSWTDTMVTAAAYHGHGINRDAVRLDFTLEDKSLTVYLYQFVGGLYENRKDRKRLKAMAQYLHILK</sequence>
<name>A0A183A1C4_9TREM</name>
<protein>
    <submittedName>
        <fullName evidence="1">Potassium voltage-gated channel subfamily KQT member 2</fullName>
    </submittedName>
</protein>
<accession>A0A183A1C4</accession>
<proteinExistence type="predicted"/>
<dbReference type="WBParaSite" id="ECPE_0000075901-mRNA-1">
    <property type="protein sequence ID" value="ECPE_0000075901-mRNA-1"/>
    <property type="gene ID" value="ECPE_0000075901"/>
</dbReference>